<evidence type="ECO:0000259" key="9">
    <source>
        <dbReference type="Pfam" id="PF00884"/>
    </source>
</evidence>
<evidence type="ECO:0000256" key="3">
    <source>
        <dbReference type="ARBA" id="ARBA00022723"/>
    </source>
</evidence>
<dbReference type="EMBL" id="CP002546">
    <property type="protein sequence ID" value="ADY60730.1"/>
    <property type="molecule type" value="Genomic_DNA"/>
</dbReference>
<dbReference type="PANTHER" id="PTHR42693:SF42">
    <property type="entry name" value="ARYLSULFATASE G"/>
    <property type="match status" value="1"/>
</dbReference>
<gene>
    <name evidence="10" type="ordered locus">Plabr_3133</name>
</gene>
<organism evidence="10 11">
    <name type="scientific">Rubinisphaera brasiliensis (strain ATCC 49424 / DSM 5305 / JCM 21570 / IAM 15109 / NBRC 103401 / IFAM 1448)</name>
    <name type="common">Planctomyces brasiliensis</name>
    <dbReference type="NCBI Taxonomy" id="756272"/>
    <lineage>
        <taxon>Bacteria</taxon>
        <taxon>Pseudomonadati</taxon>
        <taxon>Planctomycetota</taxon>
        <taxon>Planctomycetia</taxon>
        <taxon>Planctomycetales</taxon>
        <taxon>Planctomycetaceae</taxon>
        <taxon>Rubinisphaera</taxon>
    </lineage>
</organism>
<dbReference type="Gene3D" id="3.40.720.10">
    <property type="entry name" value="Alkaline Phosphatase, subunit A"/>
    <property type="match status" value="1"/>
</dbReference>
<dbReference type="CDD" id="cd16144">
    <property type="entry name" value="ARS_like"/>
    <property type="match status" value="1"/>
</dbReference>
<keyword evidence="4 8" id="KW-0732">Signal</keyword>
<feature type="region of interest" description="Disordered" evidence="7">
    <location>
        <begin position="478"/>
        <end position="498"/>
    </location>
</feature>
<dbReference type="eggNOG" id="COG3119">
    <property type="taxonomic scope" value="Bacteria"/>
</dbReference>
<comment type="cofactor">
    <cofactor evidence="1">
        <name>Ca(2+)</name>
        <dbReference type="ChEBI" id="CHEBI:29108"/>
    </cofactor>
</comment>
<dbReference type="Proteomes" id="UP000006860">
    <property type="component" value="Chromosome"/>
</dbReference>
<protein>
    <submittedName>
        <fullName evidence="10">N-acetylgalactosamine-6-sulfatase</fullName>
        <ecNumber evidence="10">3.1.6.4</ecNumber>
    </submittedName>
</protein>
<evidence type="ECO:0000313" key="11">
    <source>
        <dbReference type="Proteomes" id="UP000006860"/>
    </source>
</evidence>
<dbReference type="GO" id="GO:0004065">
    <property type="term" value="F:arylsulfatase activity"/>
    <property type="evidence" value="ECO:0007669"/>
    <property type="project" value="TreeGrafter"/>
</dbReference>
<dbReference type="Gene3D" id="3.30.1120.10">
    <property type="match status" value="1"/>
</dbReference>
<evidence type="ECO:0000256" key="8">
    <source>
        <dbReference type="SAM" id="SignalP"/>
    </source>
</evidence>
<keyword evidence="11" id="KW-1185">Reference proteome</keyword>
<evidence type="ECO:0000256" key="6">
    <source>
        <dbReference type="ARBA" id="ARBA00022837"/>
    </source>
</evidence>
<dbReference type="EC" id="3.1.6.4" evidence="10"/>
<dbReference type="AlphaFoldDB" id="F0SIQ6"/>
<keyword evidence="5 10" id="KW-0378">Hydrolase</keyword>
<evidence type="ECO:0000256" key="7">
    <source>
        <dbReference type="SAM" id="MobiDB-lite"/>
    </source>
</evidence>
<dbReference type="GO" id="GO:0046872">
    <property type="term" value="F:metal ion binding"/>
    <property type="evidence" value="ECO:0007669"/>
    <property type="project" value="UniProtKB-KW"/>
</dbReference>
<dbReference type="STRING" id="756272.Plabr_3133"/>
<dbReference type="InterPro" id="IPR024607">
    <property type="entry name" value="Sulfatase_CS"/>
</dbReference>
<dbReference type="KEGG" id="pbs:Plabr_3133"/>
<dbReference type="SUPFAM" id="SSF53649">
    <property type="entry name" value="Alkaline phosphatase-like"/>
    <property type="match status" value="1"/>
</dbReference>
<evidence type="ECO:0000256" key="2">
    <source>
        <dbReference type="ARBA" id="ARBA00008779"/>
    </source>
</evidence>
<name>F0SIQ6_RUBBR</name>
<dbReference type="InterPro" id="IPR017850">
    <property type="entry name" value="Alkaline_phosphatase_core_sf"/>
</dbReference>
<feature type="chain" id="PRO_5003260534" evidence="8">
    <location>
        <begin position="21"/>
        <end position="498"/>
    </location>
</feature>
<comment type="similarity">
    <text evidence="2">Belongs to the sulfatase family.</text>
</comment>
<accession>F0SIQ6</accession>
<feature type="domain" description="Sulfatase N-terminal" evidence="9">
    <location>
        <begin position="31"/>
        <end position="364"/>
    </location>
</feature>
<evidence type="ECO:0000256" key="4">
    <source>
        <dbReference type="ARBA" id="ARBA00022729"/>
    </source>
</evidence>
<dbReference type="GO" id="GO:0043890">
    <property type="term" value="F:N-acetylgalactosamine-6-sulfatase activity"/>
    <property type="evidence" value="ECO:0007669"/>
    <property type="project" value="UniProtKB-EC"/>
</dbReference>
<sequence>MRSVWILLLIALFCTKHCEAAAKTASDKARPNILFILADDLGWSDTTLFGTTDLYKTPNIERLAEQGMTFSRAYSASPLCSPTRSSILTGLNPARTGITAPTCHLKQVILEATPGKKAAPNAKSVPTVSVTRLKTEYHTLAETLQNEGYATGHFGKWHLGPEPYSPLEHGFDVDVPHWPGPGPAGSYVAPWRFPEFEENKPKEHIEERMADEAVRFLETHQNKPFFLNYWMFSVHAPFDAKSRLIDKYKNEIDPANPQRSPTYAAMIESMDDAVGRLLDTLDRLQLTENTLVIFMSDNGGNMYNTVDKTTPTSNAPLRGGKASMFEGGIRVPCIISYPGHVEAGSRSEAIIQSCDFYPTILDLLELSAHPDQKFDGISITPALEGKSLQREAIFTYFPHSPPVPDWIPPSVSVHSGNWKLIRIFYGGEGDTHRYKLFNLAEDIGEKENLASKQPEKVAELDLLIDHFLADTNAVLPTRNPAFDPQKYDPGREGVSRLK</sequence>
<evidence type="ECO:0000313" key="10">
    <source>
        <dbReference type="EMBL" id="ADY60730.1"/>
    </source>
</evidence>
<feature type="compositionally biased region" description="Basic and acidic residues" evidence="7">
    <location>
        <begin position="485"/>
        <end position="498"/>
    </location>
</feature>
<keyword evidence="3" id="KW-0479">Metal-binding</keyword>
<evidence type="ECO:0000256" key="5">
    <source>
        <dbReference type="ARBA" id="ARBA00022801"/>
    </source>
</evidence>
<dbReference type="HOGENOM" id="CLU_006332_10_4_0"/>
<dbReference type="PROSITE" id="PS00523">
    <property type="entry name" value="SULFATASE_1"/>
    <property type="match status" value="1"/>
</dbReference>
<evidence type="ECO:0000256" key="1">
    <source>
        <dbReference type="ARBA" id="ARBA00001913"/>
    </source>
</evidence>
<keyword evidence="6" id="KW-0106">Calcium</keyword>
<feature type="signal peptide" evidence="8">
    <location>
        <begin position="1"/>
        <end position="20"/>
    </location>
</feature>
<dbReference type="Pfam" id="PF00884">
    <property type="entry name" value="Sulfatase"/>
    <property type="match status" value="1"/>
</dbReference>
<dbReference type="PANTHER" id="PTHR42693">
    <property type="entry name" value="ARYLSULFATASE FAMILY MEMBER"/>
    <property type="match status" value="1"/>
</dbReference>
<reference evidence="11" key="1">
    <citation type="submission" date="2011-02" db="EMBL/GenBank/DDBJ databases">
        <title>The complete genome of Planctomyces brasiliensis DSM 5305.</title>
        <authorList>
            <person name="Lucas S."/>
            <person name="Copeland A."/>
            <person name="Lapidus A."/>
            <person name="Bruce D."/>
            <person name="Goodwin L."/>
            <person name="Pitluck S."/>
            <person name="Kyrpides N."/>
            <person name="Mavromatis K."/>
            <person name="Pagani I."/>
            <person name="Ivanova N."/>
            <person name="Ovchinnikova G."/>
            <person name="Lu M."/>
            <person name="Detter J.C."/>
            <person name="Han C."/>
            <person name="Land M."/>
            <person name="Hauser L."/>
            <person name="Markowitz V."/>
            <person name="Cheng J.-F."/>
            <person name="Hugenholtz P."/>
            <person name="Woyke T."/>
            <person name="Wu D."/>
            <person name="Tindall B."/>
            <person name="Pomrenke H.G."/>
            <person name="Brambilla E."/>
            <person name="Klenk H.-P."/>
            <person name="Eisen J.A."/>
        </authorList>
    </citation>
    <scope>NUCLEOTIDE SEQUENCE [LARGE SCALE GENOMIC DNA]</scope>
    <source>
        <strain evidence="11">ATCC 49424 / DSM 5305 / JCM 21570 / NBRC 103401 / IFAM 1448</strain>
    </source>
</reference>
<dbReference type="InterPro" id="IPR050738">
    <property type="entry name" value="Sulfatase"/>
</dbReference>
<proteinExistence type="inferred from homology"/>
<dbReference type="InterPro" id="IPR000917">
    <property type="entry name" value="Sulfatase_N"/>
</dbReference>